<dbReference type="OMA" id="DYNSEPY"/>
<proteinExistence type="predicted"/>
<dbReference type="AlphaFoldDB" id="R7V735"/>
<sequence>MVFSLRWSLPPALGCILKQPDSGDRRRASFRQPYGADTLYGKDQRSRGFGPPSARALPVPYATVPAAHTDGGFGAGLFPLHSPLLRESLLVSFPPLIDMLKFRGYSRL</sequence>
<feature type="non-terminal residue" evidence="2">
    <location>
        <position position="108"/>
    </location>
</feature>
<protein>
    <submittedName>
        <fullName evidence="2 3">Uncharacterized protein</fullName>
    </submittedName>
</protein>
<dbReference type="EnsemblMetazoa" id="CapteT151631">
    <property type="protein sequence ID" value="CapteP151631"/>
    <property type="gene ID" value="CapteG151631"/>
</dbReference>
<dbReference type="EMBL" id="KB294663">
    <property type="protein sequence ID" value="ELU14262.1"/>
    <property type="molecule type" value="Genomic_DNA"/>
</dbReference>
<evidence type="ECO:0000313" key="4">
    <source>
        <dbReference type="Proteomes" id="UP000014760"/>
    </source>
</evidence>
<accession>R7V735</accession>
<dbReference type="OrthoDB" id="6252758at2759"/>
<feature type="region of interest" description="Disordered" evidence="1">
    <location>
        <begin position="20"/>
        <end position="51"/>
    </location>
</feature>
<evidence type="ECO:0000256" key="1">
    <source>
        <dbReference type="SAM" id="MobiDB-lite"/>
    </source>
</evidence>
<reference evidence="4" key="1">
    <citation type="submission" date="2012-12" db="EMBL/GenBank/DDBJ databases">
        <authorList>
            <person name="Hellsten U."/>
            <person name="Grimwood J."/>
            <person name="Chapman J.A."/>
            <person name="Shapiro H."/>
            <person name="Aerts A."/>
            <person name="Otillar R.P."/>
            <person name="Terry A.Y."/>
            <person name="Boore J.L."/>
            <person name="Simakov O."/>
            <person name="Marletaz F."/>
            <person name="Cho S.-J."/>
            <person name="Edsinger-Gonzales E."/>
            <person name="Havlak P."/>
            <person name="Kuo D.-H."/>
            <person name="Larsson T."/>
            <person name="Lv J."/>
            <person name="Arendt D."/>
            <person name="Savage R."/>
            <person name="Osoegawa K."/>
            <person name="de Jong P."/>
            <person name="Lindberg D.R."/>
            <person name="Seaver E.C."/>
            <person name="Weisblat D.A."/>
            <person name="Putnam N.H."/>
            <person name="Grigoriev I.V."/>
            <person name="Rokhsar D.S."/>
        </authorList>
    </citation>
    <scope>NUCLEOTIDE SEQUENCE</scope>
    <source>
        <strain evidence="4">I ESC-2004</strain>
    </source>
</reference>
<dbReference type="Proteomes" id="UP000014760">
    <property type="component" value="Unassembled WGS sequence"/>
</dbReference>
<evidence type="ECO:0000313" key="2">
    <source>
        <dbReference type="EMBL" id="ELU14262.1"/>
    </source>
</evidence>
<name>R7V735_CAPTE</name>
<organism evidence="2">
    <name type="scientific">Capitella teleta</name>
    <name type="common">Polychaete worm</name>
    <dbReference type="NCBI Taxonomy" id="283909"/>
    <lineage>
        <taxon>Eukaryota</taxon>
        <taxon>Metazoa</taxon>
        <taxon>Spiralia</taxon>
        <taxon>Lophotrochozoa</taxon>
        <taxon>Annelida</taxon>
        <taxon>Polychaeta</taxon>
        <taxon>Sedentaria</taxon>
        <taxon>Scolecida</taxon>
        <taxon>Capitellidae</taxon>
        <taxon>Capitella</taxon>
    </lineage>
</organism>
<dbReference type="EMBL" id="AMQN01038817">
    <property type="status" value="NOT_ANNOTATED_CDS"/>
    <property type="molecule type" value="Genomic_DNA"/>
</dbReference>
<reference evidence="3" key="3">
    <citation type="submission" date="2015-06" db="UniProtKB">
        <authorList>
            <consortium name="EnsemblMetazoa"/>
        </authorList>
    </citation>
    <scope>IDENTIFICATION</scope>
</reference>
<evidence type="ECO:0000313" key="3">
    <source>
        <dbReference type="EnsemblMetazoa" id="CapteP151631"/>
    </source>
</evidence>
<dbReference type="HOGENOM" id="CLU_183583_0_0_1"/>
<reference evidence="2 4" key="2">
    <citation type="journal article" date="2013" name="Nature">
        <title>Insights into bilaterian evolution from three spiralian genomes.</title>
        <authorList>
            <person name="Simakov O."/>
            <person name="Marletaz F."/>
            <person name="Cho S.J."/>
            <person name="Edsinger-Gonzales E."/>
            <person name="Havlak P."/>
            <person name="Hellsten U."/>
            <person name="Kuo D.H."/>
            <person name="Larsson T."/>
            <person name="Lv J."/>
            <person name="Arendt D."/>
            <person name="Savage R."/>
            <person name="Osoegawa K."/>
            <person name="de Jong P."/>
            <person name="Grimwood J."/>
            <person name="Chapman J.A."/>
            <person name="Shapiro H."/>
            <person name="Aerts A."/>
            <person name="Otillar R.P."/>
            <person name="Terry A.Y."/>
            <person name="Boore J.L."/>
            <person name="Grigoriev I.V."/>
            <person name="Lindberg D.R."/>
            <person name="Seaver E.C."/>
            <person name="Weisblat D.A."/>
            <person name="Putnam N.H."/>
            <person name="Rokhsar D.S."/>
        </authorList>
    </citation>
    <scope>NUCLEOTIDE SEQUENCE</scope>
    <source>
        <strain evidence="2 4">I ESC-2004</strain>
    </source>
</reference>
<keyword evidence="4" id="KW-1185">Reference proteome</keyword>
<gene>
    <name evidence="2" type="ORF">CAPTEDRAFT_151631</name>
</gene>